<proteinExistence type="predicted"/>
<dbReference type="Gene3D" id="3.10.10.10">
    <property type="entry name" value="HIV Type 1 Reverse Transcriptase, subunit A, domain 1"/>
    <property type="match status" value="1"/>
</dbReference>
<feature type="compositionally biased region" description="Polar residues" evidence="1">
    <location>
        <begin position="1"/>
        <end position="11"/>
    </location>
</feature>
<feature type="domain" description="Reverse transcriptase" evidence="2">
    <location>
        <begin position="772"/>
        <end position="895"/>
    </location>
</feature>
<dbReference type="Pfam" id="PF03564">
    <property type="entry name" value="DUF1759"/>
    <property type="match status" value="1"/>
</dbReference>
<feature type="compositionally biased region" description="Low complexity" evidence="1">
    <location>
        <begin position="112"/>
        <end position="127"/>
    </location>
</feature>
<gene>
    <name evidence="5" type="primary">LOC100376051</name>
</gene>
<feature type="domain" description="DUF1758" evidence="3">
    <location>
        <begin position="446"/>
        <end position="595"/>
    </location>
</feature>
<accession>A0ABM0GKX5</accession>
<evidence type="ECO:0000313" key="5">
    <source>
        <dbReference type="RefSeq" id="XP_002732171.1"/>
    </source>
</evidence>
<dbReference type="Gene3D" id="3.30.70.270">
    <property type="match status" value="1"/>
</dbReference>
<protein>
    <submittedName>
        <fullName evidence="5">Uncharacterized protein LOC100376051</fullName>
    </submittedName>
</protein>
<feature type="compositionally biased region" description="Basic and acidic residues" evidence="1">
    <location>
        <begin position="27"/>
        <end position="38"/>
    </location>
</feature>
<feature type="region of interest" description="Disordered" evidence="1">
    <location>
        <begin position="1"/>
        <end position="38"/>
    </location>
</feature>
<dbReference type="InterPro" id="IPR005312">
    <property type="entry name" value="DUF1759"/>
</dbReference>
<dbReference type="RefSeq" id="XP_002732171.1">
    <property type="nucleotide sequence ID" value="XM_002732125.1"/>
</dbReference>
<reference evidence="5" key="1">
    <citation type="submission" date="2025-08" db="UniProtKB">
        <authorList>
            <consortium name="RefSeq"/>
        </authorList>
    </citation>
    <scope>IDENTIFICATION</scope>
    <source>
        <tissue evidence="5">Testes</tissue>
    </source>
</reference>
<dbReference type="GeneID" id="100376051"/>
<name>A0ABM0GKX5_SACKO</name>
<dbReference type="PANTHER" id="PTHR47331:SF5">
    <property type="entry name" value="RIBONUCLEASE H"/>
    <property type="match status" value="1"/>
</dbReference>
<dbReference type="SUPFAM" id="SSF56672">
    <property type="entry name" value="DNA/RNA polymerases"/>
    <property type="match status" value="1"/>
</dbReference>
<dbReference type="InterPro" id="IPR008737">
    <property type="entry name" value="DUF1758"/>
</dbReference>
<evidence type="ECO:0000313" key="4">
    <source>
        <dbReference type="Proteomes" id="UP000694865"/>
    </source>
</evidence>
<organism evidence="4 5">
    <name type="scientific">Saccoglossus kowalevskii</name>
    <name type="common">Acorn worm</name>
    <dbReference type="NCBI Taxonomy" id="10224"/>
    <lineage>
        <taxon>Eukaryota</taxon>
        <taxon>Metazoa</taxon>
        <taxon>Hemichordata</taxon>
        <taxon>Enteropneusta</taxon>
        <taxon>Harrimaniidae</taxon>
        <taxon>Saccoglossus</taxon>
    </lineage>
</organism>
<dbReference type="Pfam" id="PF05585">
    <property type="entry name" value="DUF1758"/>
    <property type="match status" value="1"/>
</dbReference>
<dbReference type="InterPro" id="IPR043502">
    <property type="entry name" value="DNA/RNA_pol_sf"/>
</dbReference>
<dbReference type="PANTHER" id="PTHR47331">
    <property type="entry name" value="PHD-TYPE DOMAIN-CONTAINING PROTEIN"/>
    <property type="match status" value="1"/>
</dbReference>
<feature type="region of interest" description="Disordered" evidence="1">
    <location>
        <begin position="105"/>
        <end position="129"/>
    </location>
</feature>
<dbReference type="InterPro" id="IPR043128">
    <property type="entry name" value="Rev_trsase/Diguanyl_cyclase"/>
</dbReference>
<keyword evidence="4" id="KW-1185">Reference proteome</keyword>
<sequence>MTEPRTNLQQLTKKRGANKAQLTRQLQKADDTSKKDKLEETDIEVLQSTIEYIEERIKLVRDLDEQILDLVEEENYERLFTEADDYYIQVKLRLTRYQRVLNKAEKISSQPNPTAATETSSNSPSSSIHRQVNLPKLELPKFDGDFLKWTTFYEAFNAAVDKNPSLEDVQKFQYLKSQLVDEAHRTIDGLQLTNANYKEALQLLESRYGQNHKIVSCHMSAILNLPCPRNNTDSIRSFYDSLKKHIRDLKSLGKSEENYGDLLVPIVFEKLPTNLKTQISRDHGNKAWTIQELRESIQREIHANQAANTFEQFNTCEDTPLSSSSNFHINAKPRRRPACVFCKENHTPNKCTTVTDPQQRKDIVFRNKLCLNCFGPNHRSNECWSKFSCRICSKKHHTSICGSSTTSHRKVSERAVKSTKEDVTHVKLTPTSGPVLLKTTTATVSTSNASTTANILLDEGAQRTFITEDLARKLQINSEDCSIEHITLGAFGRDKSDVRAIKRTEITLKTNSGNIALQCLIVPKISSPIQNVVAPTLQRHKYLQKLKIAPLVESGCFDIDLLLGADHYWQIVEDHVVRGEGPTAVSSKLGYLLSGPSHLNNVTTMNTTIMKALADTDHEQSIISQYWDLETMGITANEDSKLKSTTFEEYWDTKIQRDGNKYTAGLPWKENCDILPTNYILAKNRTRAMVKRLKPELRKVYNSVITEQLHRGFIEKIIDDDISRGYFIPHYPVEKQSTTPVRVVYNCSAKYRDQPSLNDCLESGPAITNDMLDILLRFRTHQIGLTSDIEKAFLNVNLADEDRQYTKFFWLQNADDPESDFEVYQFKSVLFGSTSSPFMLNAVIKTHLEEQSSQIANDLKNNIYIDNVLTGTENQKEAIKYYRDSKEIMKNAGLIYDHGQQTTQHLVIY</sequence>
<dbReference type="Pfam" id="PF00078">
    <property type="entry name" value="RVT_1"/>
    <property type="match status" value="1"/>
</dbReference>
<evidence type="ECO:0000256" key="1">
    <source>
        <dbReference type="SAM" id="MobiDB-lite"/>
    </source>
</evidence>
<dbReference type="InterPro" id="IPR000477">
    <property type="entry name" value="RT_dom"/>
</dbReference>
<evidence type="ECO:0000259" key="3">
    <source>
        <dbReference type="Pfam" id="PF05585"/>
    </source>
</evidence>
<dbReference type="Proteomes" id="UP000694865">
    <property type="component" value="Unplaced"/>
</dbReference>
<evidence type="ECO:0000259" key="2">
    <source>
        <dbReference type="Pfam" id="PF00078"/>
    </source>
</evidence>